<keyword evidence="2" id="KW-0378">Hydrolase</keyword>
<comment type="similarity">
    <text evidence="1">Belongs to the RutC family.</text>
</comment>
<dbReference type="Pfam" id="PF01042">
    <property type="entry name" value="Ribonuc_L-PSP"/>
    <property type="match status" value="1"/>
</dbReference>
<dbReference type="PROSITE" id="PS01094">
    <property type="entry name" value="UPF0076"/>
    <property type="match status" value="1"/>
</dbReference>
<dbReference type="InterPro" id="IPR006175">
    <property type="entry name" value="YjgF/YER057c/UK114"/>
</dbReference>
<dbReference type="InterPro" id="IPR035959">
    <property type="entry name" value="RutC-like_sf"/>
</dbReference>
<dbReference type="GO" id="GO:0019239">
    <property type="term" value="F:deaminase activity"/>
    <property type="evidence" value="ECO:0007669"/>
    <property type="project" value="TreeGrafter"/>
</dbReference>
<gene>
    <name evidence="2" type="ORF">RCG21_21680</name>
</gene>
<dbReference type="CDD" id="cd00448">
    <property type="entry name" value="YjgF_YER057c_UK114_family"/>
    <property type="match status" value="1"/>
</dbReference>
<evidence type="ECO:0000256" key="1">
    <source>
        <dbReference type="ARBA" id="ARBA00010552"/>
    </source>
</evidence>
<reference evidence="2" key="1">
    <citation type="submission" date="2023-08" db="EMBL/GenBank/DDBJ databases">
        <title>Nitrogen cycling bacteria in agricultural field soils.</title>
        <authorList>
            <person name="Jang J."/>
        </authorList>
    </citation>
    <scope>NUCLEOTIDE SEQUENCE</scope>
    <source>
        <strain evidence="2">PS3-36</strain>
    </source>
</reference>
<dbReference type="EMBL" id="JAVGVR010000001">
    <property type="protein sequence ID" value="MDQ6598927.1"/>
    <property type="molecule type" value="Genomic_DNA"/>
</dbReference>
<dbReference type="NCBIfam" id="TIGR00004">
    <property type="entry name" value="Rid family detoxifying hydrolase"/>
    <property type="match status" value="1"/>
</dbReference>
<dbReference type="PANTHER" id="PTHR11803:SF39">
    <property type="entry name" value="2-IMINOBUTANOATE_2-IMINOPROPANOATE DEAMINASE"/>
    <property type="match status" value="1"/>
</dbReference>
<dbReference type="SUPFAM" id="SSF55298">
    <property type="entry name" value="YjgF-like"/>
    <property type="match status" value="1"/>
</dbReference>
<keyword evidence="3" id="KW-1185">Reference proteome</keyword>
<name>A0AA90R0U7_9BACI</name>
<dbReference type="PANTHER" id="PTHR11803">
    <property type="entry name" value="2-IMINOBUTANOATE/2-IMINOPROPANOATE DEAMINASE RIDA"/>
    <property type="match status" value="1"/>
</dbReference>
<evidence type="ECO:0000313" key="2">
    <source>
        <dbReference type="EMBL" id="MDQ6598927.1"/>
    </source>
</evidence>
<dbReference type="Gene3D" id="3.30.1330.40">
    <property type="entry name" value="RutC-like"/>
    <property type="match status" value="1"/>
</dbReference>
<proteinExistence type="inferred from homology"/>
<organism evidence="2 3">
    <name type="scientific">Bacillus salipaludis</name>
    <dbReference type="NCBI Taxonomy" id="2547811"/>
    <lineage>
        <taxon>Bacteria</taxon>
        <taxon>Bacillati</taxon>
        <taxon>Bacillota</taxon>
        <taxon>Bacilli</taxon>
        <taxon>Bacillales</taxon>
        <taxon>Bacillaceae</taxon>
        <taxon>Bacillus</taxon>
    </lineage>
</organism>
<protein>
    <submittedName>
        <fullName evidence="2">Rid family detoxifying hydrolase</fullName>
    </submittedName>
</protein>
<dbReference type="InterPro" id="IPR006056">
    <property type="entry name" value="RidA"/>
</dbReference>
<dbReference type="Proteomes" id="UP001178888">
    <property type="component" value="Unassembled WGS sequence"/>
</dbReference>
<dbReference type="FunFam" id="3.30.1330.40:FF:000001">
    <property type="entry name" value="L-PSP family endoribonuclease"/>
    <property type="match status" value="1"/>
</dbReference>
<dbReference type="AlphaFoldDB" id="A0AA90R0U7"/>
<dbReference type="InterPro" id="IPR019897">
    <property type="entry name" value="RidA_CS"/>
</dbReference>
<dbReference type="GO" id="GO:0005829">
    <property type="term" value="C:cytosol"/>
    <property type="evidence" value="ECO:0007669"/>
    <property type="project" value="TreeGrafter"/>
</dbReference>
<comment type="caution">
    <text evidence="2">The sequence shown here is derived from an EMBL/GenBank/DDBJ whole genome shotgun (WGS) entry which is preliminary data.</text>
</comment>
<sequence>MMKEAVLTSNAPQPIGPYSQAVLSKGNLYISGQLPLNPNTNKLAIGIEDQARQCLENLKHILIEKDLEMNSVLKTTIFVTDLSDFQTVNKIYAEYFSEPFPARSTIQVAKLPMNAMIEIELIAEAKS</sequence>
<accession>A0AA90R0U7</accession>
<evidence type="ECO:0000313" key="3">
    <source>
        <dbReference type="Proteomes" id="UP001178888"/>
    </source>
</evidence>